<evidence type="ECO:0008006" key="4">
    <source>
        <dbReference type="Google" id="ProtNLM"/>
    </source>
</evidence>
<protein>
    <recommendedName>
        <fullName evidence="4">Phenol degradation protein meta</fullName>
    </recommendedName>
</protein>
<dbReference type="Proteomes" id="UP000383122">
    <property type="component" value="Unassembled WGS sequence"/>
</dbReference>
<dbReference type="EMBL" id="CABPSP010000002">
    <property type="protein sequence ID" value="VVE62540.1"/>
    <property type="molecule type" value="Genomic_DNA"/>
</dbReference>
<gene>
    <name evidence="2" type="ORF">PAN31117_00904</name>
</gene>
<reference evidence="2 3" key="1">
    <citation type="submission" date="2019-08" db="EMBL/GenBank/DDBJ databases">
        <authorList>
            <person name="Peeters C."/>
        </authorList>
    </citation>
    <scope>NUCLEOTIDE SEQUENCE [LARGE SCALE GENOMIC DNA]</scope>
    <source>
        <strain evidence="2 3">LMG 31117</strain>
    </source>
</reference>
<evidence type="ECO:0000313" key="3">
    <source>
        <dbReference type="Proteomes" id="UP000383122"/>
    </source>
</evidence>
<dbReference type="RefSeq" id="WP_150737155.1">
    <property type="nucleotide sequence ID" value="NZ_CABPSP010000002.1"/>
</dbReference>
<proteinExistence type="predicted"/>
<evidence type="ECO:0000313" key="2">
    <source>
        <dbReference type="EMBL" id="VVE62540.1"/>
    </source>
</evidence>
<dbReference type="InterPro" id="IPR025737">
    <property type="entry name" value="FApF"/>
</dbReference>
<dbReference type="AlphaFoldDB" id="A0A5E4ZR52"/>
<feature type="chain" id="PRO_5022897612" description="Phenol degradation protein meta" evidence="1">
    <location>
        <begin position="26"/>
        <end position="299"/>
    </location>
</feature>
<accession>A0A5E4ZR52</accession>
<feature type="signal peptide" evidence="1">
    <location>
        <begin position="1"/>
        <end position="25"/>
    </location>
</feature>
<sequence>MAVKIRSLLPGCALVATCATQQVHAFENYVSPYPAGATATGIASLPPIPGLFVLQQFSYSFANALYGNDGNKLPVPFRSSAPVATTRLIAAYPVKFLGADVYSQLVLPVVSLHMNIAGQSSTQSGLANVTVSPVILQWRASPNLTFATGLDFMTASGSYSPSKNSVAVGYSSLQPVFAIRYNIPNGFDVGLSNRLMINQTNRDTNYHSGSAYVGEFTLGWNFGPWKVGVVGAYLNQFADDAQSGVTVGAGNRARSFAMGPSVSYDGHWFNVALNYQQGLYAANTAKSSSVWLNIAIPLL</sequence>
<keyword evidence="1" id="KW-0732">Signal</keyword>
<organism evidence="2 3">
    <name type="scientific">Pandoraea anapnoica</name>
    <dbReference type="NCBI Taxonomy" id="2508301"/>
    <lineage>
        <taxon>Bacteria</taxon>
        <taxon>Pseudomonadati</taxon>
        <taxon>Pseudomonadota</taxon>
        <taxon>Betaproteobacteria</taxon>
        <taxon>Burkholderiales</taxon>
        <taxon>Burkholderiaceae</taxon>
        <taxon>Pandoraea</taxon>
    </lineage>
</organism>
<evidence type="ECO:0000256" key="1">
    <source>
        <dbReference type="SAM" id="SignalP"/>
    </source>
</evidence>
<name>A0A5E4ZR52_9BURK</name>
<dbReference type="OrthoDB" id="8639774at2"/>
<keyword evidence="3" id="KW-1185">Reference proteome</keyword>
<dbReference type="Pfam" id="PF13557">
    <property type="entry name" value="Phenol_MetA_deg"/>
    <property type="match status" value="1"/>
</dbReference>